<evidence type="ECO:0000313" key="2">
    <source>
        <dbReference type="EMBL" id="SIS19660.1"/>
    </source>
</evidence>
<accession>A0A1N7H4J9</accession>
<keyword evidence="3" id="KW-1185">Reference proteome</keyword>
<dbReference type="AlphaFoldDB" id="A0A1N7H4J9"/>
<dbReference type="EMBL" id="FTNV01000002">
    <property type="protein sequence ID" value="SIS19660.1"/>
    <property type="molecule type" value="Genomic_DNA"/>
</dbReference>
<keyword evidence="1" id="KW-0472">Membrane</keyword>
<feature type="transmembrane region" description="Helical" evidence="1">
    <location>
        <begin position="108"/>
        <end position="126"/>
    </location>
</feature>
<name>A0A1N7H4J9_9RHOB</name>
<sequence length="342" mass="36400">MTALSEYQRLEASGLWRAAPEDQRREVVVSVGNATLVITDMRDRVLTHWSIPAVNRANSGVLPAIYHPDGDSGETLELAESEGQMIDAIEKLRTGIARQRPKPGRLRLGMLLASAAIIGGLAIFWLPGAVRDHALRVVPPVKRAQIGAALEREMQTVTGPPCRAPGGVQSLAKLAQRLPSTRGTGGLRVVRGGVDGTATLPGGTILIHRSLVEDYEEPDVVAGYVVAERLRARAHDPLGRLLDHAGLAAAFRLLTTGDPGDAALRSYAEYLLADAPLQPISDAALLEGFKAWSVRAAPYAYARDVTGESTLALIEADPFATEAPPPVLSDGDWLRLQGICGG</sequence>
<dbReference type="OrthoDB" id="7822309at2"/>
<protein>
    <submittedName>
        <fullName evidence="2">Uncharacterized protein</fullName>
    </submittedName>
</protein>
<dbReference type="RefSeq" id="WP_076534393.1">
    <property type="nucleotide sequence ID" value="NZ_FOAC01000003.1"/>
</dbReference>
<dbReference type="Proteomes" id="UP000186019">
    <property type="component" value="Unassembled WGS sequence"/>
</dbReference>
<reference evidence="2 3" key="1">
    <citation type="submission" date="2017-01" db="EMBL/GenBank/DDBJ databases">
        <authorList>
            <person name="Mah S.A."/>
            <person name="Swanson W.J."/>
            <person name="Moy G.W."/>
            <person name="Vacquier V.D."/>
        </authorList>
    </citation>
    <scope>NUCLEOTIDE SEQUENCE [LARGE SCALE GENOMIC DNA]</scope>
    <source>
        <strain evidence="2 3">DSM 29590</strain>
    </source>
</reference>
<keyword evidence="1" id="KW-1133">Transmembrane helix</keyword>
<evidence type="ECO:0000256" key="1">
    <source>
        <dbReference type="SAM" id="Phobius"/>
    </source>
</evidence>
<dbReference type="STRING" id="573024.SAMN05216208_2850"/>
<evidence type="ECO:0000313" key="3">
    <source>
        <dbReference type="Proteomes" id="UP000186019"/>
    </source>
</evidence>
<organism evidence="2 3">
    <name type="scientific">Roseovarius nanhaiticus</name>
    <dbReference type="NCBI Taxonomy" id="573024"/>
    <lineage>
        <taxon>Bacteria</taxon>
        <taxon>Pseudomonadati</taxon>
        <taxon>Pseudomonadota</taxon>
        <taxon>Alphaproteobacteria</taxon>
        <taxon>Rhodobacterales</taxon>
        <taxon>Roseobacteraceae</taxon>
        <taxon>Roseovarius</taxon>
    </lineage>
</organism>
<proteinExistence type="predicted"/>
<keyword evidence="1" id="KW-0812">Transmembrane</keyword>
<gene>
    <name evidence="2" type="ORF">SAMN05421666_2469</name>
</gene>